<feature type="domain" description="HTH lysR-type" evidence="5">
    <location>
        <begin position="3"/>
        <end position="60"/>
    </location>
</feature>
<dbReference type="RefSeq" id="WP_376944802.1">
    <property type="nucleotide sequence ID" value="NZ_CP171449.1"/>
</dbReference>
<dbReference type="Pfam" id="PF03466">
    <property type="entry name" value="LysR_substrate"/>
    <property type="match status" value="1"/>
</dbReference>
<evidence type="ECO:0000256" key="3">
    <source>
        <dbReference type="ARBA" id="ARBA00023125"/>
    </source>
</evidence>
<dbReference type="SUPFAM" id="SSF46785">
    <property type="entry name" value="Winged helix' DNA-binding domain"/>
    <property type="match status" value="1"/>
</dbReference>
<dbReference type="Gene3D" id="1.10.10.10">
    <property type="entry name" value="Winged helix-like DNA-binding domain superfamily/Winged helix DNA-binding domain"/>
    <property type="match status" value="1"/>
</dbReference>
<evidence type="ECO:0000256" key="4">
    <source>
        <dbReference type="ARBA" id="ARBA00023163"/>
    </source>
</evidence>
<evidence type="ECO:0000259" key="5">
    <source>
        <dbReference type="PROSITE" id="PS50931"/>
    </source>
</evidence>
<accession>A0ABV6SMT8</accession>
<proteinExistence type="inferred from homology"/>
<dbReference type="PROSITE" id="PS50931">
    <property type="entry name" value="HTH_LYSR"/>
    <property type="match status" value="1"/>
</dbReference>
<dbReference type="EMBL" id="JBHLSS010000047">
    <property type="protein sequence ID" value="MFC0709620.1"/>
    <property type="molecule type" value="Genomic_DNA"/>
</dbReference>
<evidence type="ECO:0000313" key="6">
    <source>
        <dbReference type="EMBL" id="MFC0709620.1"/>
    </source>
</evidence>
<keyword evidence="7" id="KW-1185">Reference proteome</keyword>
<dbReference type="PANTHER" id="PTHR30419">
    <property type="entry name" value="HTH-TYPE TRANSCRIPTIONAL REGULATOR YBHD"/>
    <property type="match status" value="1"/>
</dbReference>
<dbReference type="SUPFAM" id="SSF53850">
    <property type="entry name" value="Periplasmic binding protein-like II"/>
    <property type="match status" value="1"/>
</dbReference>
<dbReference type="InterPro" id="IPR005119">
    <property type="entry name" value="LysR_subst-bd"/>
</dbReference>
<keyword evidence="3" id="KW-0238">DNA-binding</keyword>
<dbReference type="InterPro" id="IPR050950">
    <property type="entry name" value="HTH-type_LysR_regulators"/>
</dbReference>
<comment type="caution">
    <text evidence="6">The sequence shown here is derived from an EMBL/GenBank/DDBJ whole genome shotgun (WGS) entry which is preliminary data.</text>
</comment>
<dbReference type="InterPro" id="IPR000847">
    <property type="entry name" value="LysR_HTH_N"/>
</dbReference>
<evidence type="ECO:0000256" key="2">
    <source>
        <dbReference type="ARBA" id="ARBA00023015"/>
    </source>
</evidence>
<keyword evidence="2" id="KW-0805">Transcription regulation</keyword>
<dbReference type="Proteomes" id="UP001589891">
    <property type="component" value="Unassembled WGS sequence"/>
</dbReference>
<dbReference type="Pfam" id="PF00126">
    <property type="entry name" value="HTH_1"/>
    <property type="match status" value="1"/>
</dbReference>
<name>A0ABV6SMT8_AZOPA</name>
<evidence type="ECO:0000313" key="7">
    <source>
        <dbReference type="Proteomes" id="UP001589891"/>
    </source>
</evidence>
<reference evidence="6 7" key="1">
    <citation type="submission" date="2024-09" db="EMBL/GenBank/DDBJ databases">
        <authorList>
            <person name="Sun Q."/>
            <person name="Mori K."/>
        </authorList>
    </citation>
    <scope>NUCLEOTIDE SEQUENCE [LARGE SCALE GENOMIC DNA]</scope>
    <source>
        <strain evidence="6 7">NCAIM B.01794</strain>
    </source>
</reference>
<dbReference type="PRINTS" id="PR00039">
    <property type="entry name" value="HTHLYSR"/>
</dbReference>
<dbReference type="InterPro" id="IPR036390">
    <property type="entry name" value="WH_DNA-bd_sf"/>
</dbReference>
<dbReference type="Gene3D" id="3.40.190.290">
    <property type="match status" value="1"/>
</dbReference>
<organism evidence="6 7">
    <name type="scientific">Azorhizophilus paspali</name>
    <name type="common">Azotobacter paspali</name>
    <dbReference type="NCBI Taxonomy" id="69963"/>
    <lineage>
        <taxon>Bacteria</taxon>
        <taxon>Pseudomonadati</taxon>
        <taxon>Pseudomonadota</taxon>
        <taxon>Gammaproteobacteria</taxon>
        <taxon>Pseudomonadales</taxon>
        <taxon>Pseudomonadaceae</taxon>
        <taxon>Azorhizophilus</taxon>
    </lineage>
</organism>
<evidence type="ECO:0000256" key="1">
    <source>
        <dbReference type="ARBA" id="ARBA00009437"/>
    </source>
</evidence>
<dbReference type="PANTHER" id="PTHR30419:SF30">
    <property type="entry name" value="LYSR FAMILY TRANSCRIPTIONAL REGULATOR"/>
    <property type="match status" value="1"/>
</dbReference>
<protein>
    <submittedName>
        <fullName evidence="6">LysR family transcriptional regulator</fullName>
    </submittedName>
</protein>
<gene>
    <name evidence="6" type="ORF">ACFFGX_08450</name>
</gene>
<sequence>MHIDLRQLRHFVALAEHRSFVAAAAAVNLSQSAFSRSIQSLEHSAGFQLVDRGSKDLPPTQRGLVLLEHARRLLRQAQELDDEIGRLNGAESGALRFGCGPAPAAQLVPQAVAGFIADYPRAQVNFQVDNWQELHARLIAGEIEFFVADTRRFEADPDYRVVRLQPQRWTFCCREDHPLAQTGAPTCRELFAFPLATTFRPPNIRKVLVDYSGRRDFQPAVECEHSYALLNVVLHSDAIGIGNALNLEPYILRGNLRLLTPRDLPEHLEELHTRYGIVSRNGRTLSPLAQAMIARIEHTDRALTERLSGLPSTGFDA</sequence>
<comment type="similarity">
    <text evidence="1">Belongs to the LysR transcriptional regulatory family.</text>
</comment>
<keyword evidence="4" id="KW-0804">Transcription</keyword>
<dbReference type="InterPro" id="IPR036388">
    <property type="entry name" value="WH-like_DNA-bd_sf"/>
</dbReference>